<sequence>MILIWDNLNTHLTAGMREYIAEHDWLTVFQLHPYAPDLNPVEGIWSLLRRGPLANVAFADNEYLVRTLRRGLRQIQYRPHLINGCLTETGLTTNNKHPTTRRKPQYLTGFVGPELPDVLALADVVVSRSGAGTLAELTALGKPAVFVPLASSAGNEQAYNARHLEEAGAAVALTGDVTAARLREALGPLLAGPARRAGMAEAARAHGRPDAADRLVDVILAAAVG</sequence>
<gene>
    <name evidence="3" type="ORF">SAMN05216268_13121</name>
</gene>
<feature type="domain" description="Tc1-like transposase DDE" evidence="2">
    <location>
        <begin position="1"/>
        <end position="62"/>
    </location>
</feature>
<dbReference type="Proteomes" id="UP000184388">
    <property type="component" value="Unassembled WGS sequence"/>
</dbReference>
<reference evidence="4" key="1">
    <citation type="submission" date="2016-11" db="EMBL/GenBank/DDBJ databases">
        <authorList>
            <person name="Jaros S."/>
            <person name="Januszkiewicz K."/>
            <person name="Wedrychowicz H."/>
        </authorList>
    </citation>
    <scope>NUCLEOTIDE SEQUENCE [LARGE SCALE GENOMIC DNA]</scope>
    <source>
        <strain evidence="4">CGMCC 4.3555</strain>
    </source>
</reference>
<dbReference type="GO" id="GO:0004519">
    <property type="term" value="F:endonuclease activity"/>
    <property type="evidence" value="ECO:0007669"/>
    <property type="project" value="UniProtKB-KW"/>
</dbReference>
<evidence type="ECO:0000313" key="4">
    <source>
        <dbReference type="Proteomes" id="UP000184388"/>
    </source>
</evidence>
<dbReference type="CDD" id="cd03785">
    <property type="entry name" value="GT28_MurG"/>
    <property type="match status" value="1"/>
</dbReference>
<dbReference type="Pfam" id="PF13358">
    <property type="entry name" value="DDE_3"/>
    <property type="match status" value="1"/>
</dbReference>
<dbReference type="GO" id="GO:0016758">
    <property type="term" value="F:hexosyltransferase activity"/>
    <property type="evidence" value="ECO:0007669"/>
    <property type="project" value="InterPro"/>
</dbReference>
<feature type="domain" description="Glycosyl transferase family 28 C-terminal" evidence="1">
    <location>
        <begin position="113"/>
        <end position="215"/>
    </location>
</feature>
<accession>A0A9X8R014</accession>
<dbReference type="AlphaFoldDB" id="A0A9X8R014"/>
<comment type="caution">
    <text evidence="3">The sequence shown here is derived from an EMBL/GenBank/DDBJ whole genome shotgun (WGS) entry which is preliminary data.</text>
</comment>
<keyword evidence="3" id="KW-0540">Nuclease</keyword>
<keyword evidence="3" id="KW-0255">Endonuclease</keyword>
<dbReference type="SUPFAM" id="SSF53756">
    <property type="entry name" value="UDP-Glycosyltransferase/glycogen phosphorylase"/>
    <property type="match status" value="1"/>
</dbReference>
<dbReference type="EMBL" id="FRBK01000031">
    <property type="protein sequence ID" value="SHN29584.1"/>
    <property type="molecule type" value="Genomic_DNA"/>
</dbReference>
<protein>
    <submittedName>
        <fullName evidence="3">DDE superfamily endonuclease</fullName>
    </submittedName>
</protein>
<dbReference type="PANTHER" id="PTHR21015">
    <property type="entry name" value="UDP-N-ACETYLGLUCOSAMINE--N-ACETYLMURAMYL-(PENTAPEPTIDE) PYROPHOSPHORYL-UNDECAPRENOL N-ACETYLGLUCOSAMINE TRANSFERASE 1"/>
    <property type="match status" value="1"/>
</dbReference>
<evidence type="ECO:0000259" key="2">
    <source>
        <dbReference type="Pfam" id="PF13358"/>
    </source>
</evidence>
<keyword evidence="3" id="KW-0378">Hydrolase</keyword>
<name>A0A9X8R014_9ACTN</name>
<evidence type="ECO:0000313" key="3">
    <source>
        <dbReference type="EMBL" id="SHN29584.1"/>
    </source>
</evidence>
<proteinExistence type="predicted"/>
<dbReference type="InterPro" id="IPR007235">
    <property type="entry name" value="Glyco_trans_28_C"/>
</dbReference>
<dbReference type="PANTHER" id="PTHR21015:SF22">
    <property type="entry name" value="GLYCOSYLTRANSFERASE"/>
    <property type="match status" value="1"/>
</dbReference>
<dbReference type="Gene3D" id="3.40.50.2000">
    <property type="entry name" value="Glycogen Phosphorylase B"/>
    <property type="match status" value="1"/>
</dbReference>
<dbReference type="InterPro" id="IPR038717">
    <property type="entry name" value="Tc1-like_DDE_dom"/>
</dbReference>
<organism evidence="3 4">
    <name type="scientific">Streptomyces yunnanensis</name>
    <dbReference type="NCBI Taxonomy" id="156453"/>
    <lineage>
        <taxon>Bacteria</taxon>
        <taxon>Bacillati</taxon>
        <taxon>Actinomycetota</taxon>
        <taxon>Actinomycetes</taxon>
        <taxon>Kitasatosporales</taxon>
        <taxon>Streptomycetaceae</taxon>
        <taxon>Streptomyces</taxon>
    </lineage>
</organism>
<dbReference type="Pfam" id="PF04101">
    <property type="entry name" value="Glyco_tran_28_C"/>
    <property type="match status" value="1"/>
</dbReference>
<evidence type="ECO:0000259" key="1">
    <source>
        <dbReference type="Pfam" id="PF04101"/>
    </source>
</evidence>